<comment type="caution">
    <text evidence="1">The sequence shown here is derived from an EMBL/GenBank/DDBJ whole genome shotgun (WGS) entry which is preliminary data.</text>
</comment>
<protein>
    <submittedName>
        <fullName evidence="1">ATP-dependent DNA helicase DinG</fullName>
    </submittedName>
</protein>
<gene>
    <name evidence="1" type="ORF">ALO79_200364</name>
</gene>
<dbReference type="EMBL" id="LJQD01000289">
    <property type="protein sequence ID" value="KPW94933.1"/>
    <property type="molecule type" value="Genomic_DNA"/>
</dbReference>
<dbReference type="AlphaFoldDB" id="A0A0P9MSA3"/>
<keyword evidence="1" id="KW-0378">Hydrolase</keyword>
<dbReference type="Proteomes" id="UP000050381">
    <property type="component" value="Unassembled WGS sequence"/>
</dbReference>
<keyword evidence="1" id="KW-0067">ATP-binding</keyword>
<proteinExistence type="predicted"/>
<dbReference type="GO" id="GO:0004386">
    <property type="term" value="F:helicase activity"/>
    <property type="evidence" value="ECO:0007669"/>
    <property type="project" value="UniProtKB-KW"/>
</dbReference>
<reference evidence="1 2" key="1">
    <citation type="submission" date="2015-09" db="EMBL/GenBank/DDBJ databases">
        <title>Genome announcement of multiple Pseudomonas syringae strains.</title>
        <authorList>
            <person name="Thakur S."/>
            <person name="Wang P.W."/>
            <person name="Gong Y."/>
            <person name="Weir B.S."/>
            <person name="Guttman D.S."/>
        </authorList>
    </citation>
    <scope>NUCLEOTIDE SEQUENCE [LARGE SCALE GENOMIC DNA]</scope>
    <source>
        <strain evidence="1 2">ICMP9419</strain>
    </source>
</reference>
<keyword evidence="1" id="KW-0547">Nucleotide-binding</keyword>
<name>A0A0P9MSA3_PSESX</name>
<evidence type="ECO:0000313" key="1">
    <source>
        <dbReference type="EMBL" id="KPW94933.1"/>
    </source>
</evidence>
<organism evidence="1 2">
    <name type="scientific">Pseudomonas syringae pv. castaneae</name>
    <dbReference type="NCBI Taxonomy" id="264450"/>
    <lineage>
        <taxon>Bacteria</taxon>
        <taxon>Pseudomonadati</taxon>
        <taxon>Pseudomonadota</taxon>
        <taxon>Gammaproteobacteria</taxon>
        <taxon>Pseudomonadales</taxon>
        <taxon>Pseudomonadaceae</taxon>
        <taxon>Pseudomonas</taxon>
        <taxon>Pseudomonas syringae</taxon>
    </lineage>
</organism>
<sequence>MLRRQGLDAGDTRDHFELEVAAPRLEKGLQDANSAVVQRRIAPYQKSTALPVGQLFVDQPCERRLLRAVQIFDAAGVVRVAALTFRTAGFDKTIRTINDVAHADVAPQVQQGVLGRSLVHEEEHIYPIQGFYCLHRQVIRITRADADD</sequence>
<accession>A0A0P9MSA3</accession>
<keyword evidence="1" id="KW-0347">Helicase</keyword>
<evidence type="ECO:0000313" key="2">
    <source>
        <dbReference type="Proteomes" id="UP000050381"/>
    </source>
</evidence>